<dbReference type="OrthoDB" id="1901752at2759"/>
<dbReference type="FunFam" id="2.100.10.30:FF:000001">
    <property type="entry name" value="Jacalin-related lectin 33"/>
    <property type="match status" value="1"/>
</dbReference>
<name>A0A835IAT6_9MAGN</name>
<keyword evidence="5" id="KW-1185">Reference proteome</keyword>
<evidence type="ECO:0000313" key="5">
    <source>
        <dbReference type="Proteomes" id="UP000631114"/>
    </source>
</evidence>
<proteinExistence type="inferred from homology"/>
<dbReference type="InterPro" id="IPR001229">
    <property type="entry name" value="Jacalin-like_lectin_dom"/>
</dbReference>
<dbReference type="EMBL" id="JADFTS010000003">
    <property type="protein sequence ID" value="KAF9613367.1"/>
    <property type="molecule type" value="Genomic_DNA"/>
</dbReference>
<comment type="similarity">
    <text evidence="1">Belongs to the jacalin lectin family.</text>
</comment>
<dbReference type="Gene3D" id="2.100.10.30">
    <property type="entry name" value="Jacalin-like lectin domain"/>
    <property type="match status" value="1"/>
</dbReference>
<dbReference type="PROSITE" id="PS51752">
    <property type="entry name" value="JACALIN_LECTIN"/>
    <property type="match status" value="1"/>
</dbReference>
<dbReference type="InterPro" id="IPR033734">
    <property type="entry name" value="Jacalin-like_lectin_dom_plant"/>
</dbReference>
<comment type="caution">
    <text evidence="4">The sequence shown here is derived from an EMBL/GenBank/DDBJ whole genome shotgun (WGS) entry which is preliminary data.</text>
</comment>
<protein>
    <recommendedName>
        <fullName evidence="3">Jacalin-type lectin domain-containing protein</fullName>
    </recommendedName>
</protein>
<dbReference type="CDD" id="cd09612">
    <property type="entry name" value="Jacalin"/>
    <property type="match status" value="1"/>
</dbReference>
<dbReference type="SMART" id="SM00915">
    <property type="entry name" value="Jacalin"/>
    <property type="match status" value="1"/>
</dbReference>
<sequence length="193" mass="21184">MEGEKKVGVLARKTITVGPWGGNGGTTWDDGSYNGVRSITIVYDRCIDSVRVEYDKNGKSVLAEKHGGSGGSQTANIRLQYPEEFITSISGHYCPVVHGGSAVIRSLTIKSNRRTFGPFGVEEGTPFSFPMEGGLIVGFKGRSGWYLDALSFRVSRVQTSTLLERMQLKLQKLTQKYTQQPPHAMTNNNRAHA</sequence>
<dbReference type="PANTHER" id="PTHR47293">
    <property type="entry name" value="JACALIN-RELATED LECTIN 3"/>
    <property type="match status" value="1"/>
</dbReference>
<gene>
    <name evidence="4" type="ORF">IFM89_007445</name>
</gene>
<dbReference type="InterPro" id="IPR036404">
    <property type="entry name" value="Jacalin-like_lectin_dom_sf"/>
</dbReference>
<accession>A0A835IAT6</accession>
<reference evidence="4 5" key="1">
    <citation type="submission" date="2020-10" db="EMBL/GenBank/DDBJ databases">
        <title>The Coptis chinensis genome and diversification of protoberbering-type alkaloids.</title>
        <authorList>
            <person name="Wang B."/>
            <person name="Shu S."/>
            <person name="Song C."/>
            <person name="Liu Y."/>
        </authorList>
    </citation>
    <scope>NUCLEOTIDE SEQUENCE [LARGE SCALE GENOMIC DNA]</scope>
    <source>
        <strain evidence="4">HL-2020</strain>
        <tissue evidence="4">Leaf</tissue>
    </source>
</reference>
<organism evidence="4 5">
    <name type="scientific">Coptis chinensis</name>
    <dbReference type="NCBI Taxonomy" id="261450"/>
    <lineage>
        <taxon>Eukaryota</taxon>
        <taxon>Viridiplantae</taxon>
        <taxon>Streptophyta</taxon>
        <taxon>Embryophyta</taxon>
        <taxon>Tracheophyta</taxon>
        <taxon>Spermatophyta</taxon>
        <taxon>Magnoliopsida</taxon>
        <taxon>Ranunculales</taxon>
        <taxon>Ranunculaceae</taxon>
        <taxon>Coptidoideae</taxon>
        <taxon>Coptis</taxon>
    </lineage>
</organism>
<evidence type="ECO:0000259" key="3">
    <source>
        <dbReference type="PROSITE" id="PS51752"/>
    </source>
</evidence>
<dbReference type="SUPFAM" id="SSF51101">
    <property type="entry name" value="Mannose-binding lectins"/>
    <property type="match status" value="1"/>
</dbReference>
<dbReference type="Pfam" id="PF01419">
    <property type="entry name" value="Jacalin"/>
    <property type="match status" value="1"/>
</dbReference>
<evidence type="ECO:0000256" key="1">
    <source>
        <dbReference type="ARBA" id="ARBA00006568"/>
    </source>
</evidence>
<evidence type="ECO:0000313" key="4">
    <source>
        <dbReference type="EMBL" id="KAF9613367.1"/>
    </source>
</evidence>
<evidence type="ECO:0000256" key="2">
    <source>
        <dbReference type="ARBA" id="ARBA00022734"/>
    </source>
</evidence>
<dbReference type="Proteomes" id="UP000631114">
    <property type="component" value="Unassembled WGS sequence"/>
</dbReference>
<dbReference type="GO" id="GO:0030246">
    <property type="term" value="F:carbohydrate binding"/>
    <property type="evidence" value="ECO:0007669"/>
    <property type="project" value="UniProtKB-KW"/>
</dbReference>
<dbReference type="PANTHER" id="PTHR47293:SF15">
    <property type="entry name" value="JACALIN-RELATED LECTIN 19"/>
    <property type="match status" value="1"/>
</dbReference>
<keyword evidence="2" id="KW-0430">Lectin</keyword>
<dbReference type="AlphaFoldDB" id="A0A835IAT6"/>
<feature type="domain" description="Jacalin-type lectin" evidence="3">
    <location>
        <begin position="14"/>
        <end position="156"/>
    </location>
</feature>